<reference evidence="1 2" key="1">
    <citation type="journal article" date="2019" name="Nat. Med.">
        <title>A library of human gut bacterial isolates paired with longitudinal multiomics data enables mechanistic microbiome research.</title>
        <authorList>
            <person name="Poyet M."/>
            <person name="Groussin M."/>
            <person name="Gibbons S.M."/>
            <person name="Avila-Pacheco J."/>
            <person name="Jiang X."/>
            <person name="Kearney S.M."/>
            <person name="Perrotta A.R."/>
            <person name="Berdy B."/>
            <person name="Zhao S."/>
            <person name="Lieberman T.D."/>
            <person name="Swanson P.K."/>
            <person name="Smith M."/>
            <person name="Roesemann S."/>
            <person name="Alexander J.E."/>
            <person name="Rich S.A."/>
            <person name="Livny J."/>
            <person name="Vlamakis H."/>
            <person name="Clish C."/>
            <person name="Bullock K."/>
            <person name="Deik A."/>
            <person name="Scott J."/>
            <person name="Pierce K.A."/>
            <person name="Xavier R.J."/>
            <person name="Alm E.J."/>
        </authorList>
    </citation>
    <scope>NUCLEOTIDE SEQUENCE [LARGE SCALE GENOMIC DNA]</scope>
    <source>
        <strain evidence="1 2">BIOML-A2</strain>
    </source>
</reference>
<proteinExistence type="predicted"/>
<protein>
    <submittedName>
        <fullName evidence="1">Uncharacterized protein</fullName>
    </submittedName>
</protein>
<dbReference type="AlphaFoldDB" id="A0A5B3GD49"/>
<dbReference type="PROSITE" id="PS51257">
    <property type="entry name" value="PROKAR_LIPOPROTEIN"/>
    <property type="match status" value="1"/>
</dbReference>
<evidence type="ECO:0000313" key="1">
    <source>
        <dbReference type="EMBL" id="KAA2371504.1"/>
    </source>
</evidence>
<evidence type="ECO:0000313" key="2">
    <source>
        <dbReference type="Proteomes" id="UP000323567"/>
    </source>
</evidence>
<accession>A0A5B3GD49</accession>
<dbReference type="RefSeq" id="WP_149887037.1">
    <property type="nucleotide sequence ID" value="NZ_CAUEJE010000002.1"/>
</dbReference>
<name>A0A5B3GD49_9BACT</name>
<comment type="caution">
    <text evidence="1">The sequence shown here is derived from an EMBL/GenBank/DDBJ whole genome shotgun (WGS) entry which is preliminary data.</text>
</comment>
<dbReference type="EMBL" id="VVXK01000003">
    <property type="protein sequence ID" value="KAA2371504.1"/>
    <property type="molecule type" value="Genomic_DNA"/>
</dbReference>
<sequence length="317" mass="35311">MNKLIATIALAALAFTSCIKENDTWKEMLPVQPGMYIYQLATDQDKLAMRPANAALRLAMLLAEADKQGEDVLSADLKEIVVKKGDASIKVWETLFGAHTKLERQGEDYLITYSDEAQLPDGFFMAGSVLVKTNGTKVLNQSSYSAPWTVEMQDLKVFAYTNTGLRQAFNFDEGETTLYFDGDDSYIIEASSFRIHLDNVDASSNWTGRYTLRAEDSSLAYSLCSGKDFKVEGGASGPTLYSSDMTQAVGMGYELINGVYRGMQIISGTQECRFLSPLEYDTTQFPASSVTYEWSYDSSTNTVFQKIRYNGYVYPKD</sequence>
<dbReference type="Proteomes" id="UP000323567">
    <property type="component" value="Unassembled WGS sequence"/>
</dbReference>
<organism evidence="1 2">
    <name type="scientific">Alistipes shahii</name>
    <dbReference type="NCBI Taxonomy" id="328814"/>
    <lineage>
        <taxon>Bacteria</taxon>
        <taxon>Pseudomonadati</taxon>
        <taxon>Bacteroidota</taxon>
        <taxon>Bacteroidia</taxon>
        <taxon>Bacteroidales</taxon>
        <taxon>Rikenellaceae</taxon>
        <taxon>Alistipes</taxon>
    </lineage>
</organism>
<gene>
    <name evidence="1" type="ORF">F2Y13_03795</name>
</gene>